<dbReference type="GO" id="GO:0071555">
    <property type="term" value="P:cell wall organization"/>
    <property type="evidence" value="ECO:0007669"/>
    <property type="project" value="UniProtKB-KW"/>
</dbReference>
<evidence type="ECO:0000256" key="1">
    <source>
        <dbReference type="ARBA" id="ARBA00001561"/>
    </source>
</evidence>
<evidence type="ECO:0000256" key="5">
    <source>
        <dbReference type="SAM" id="SignalP"/>
    </source>
</evidence>
<dbReference type="PANTHER" id="PTHR30417:SF1">
    <property type="entry name" value="N-ACETYLMURAMOYL-L-ALANINE AMIDASE AMID"/>
    <property type="match status" value="1"/>
</dbReference>
<dbReference type="RefSeq" id="WP_087455447.1">
    <property type="nucleotide sequence ID" value="NZ_CP021434.1"/>
</dbReference>
<dbReference type="GO" id="GO:0009253">
    <property type="term" value="P:peptidoglycan catabolic process"/>
    <property type="evidence" value="ECO:0007669"/>
    <property type="project" value="InterPro"/>
</dbReference>
<evidence type="ECO:0000256" key="4">
    <source>
        <dbReference type="ARBA" id="ARBA00023316"/>
    </source>
</evidence>
<dbReference type="Gene3D" id="3.40.80.10">
    <property type="entry name" value="Peptidoglycan recognition protein-like"/>
    <property type="match status" value="1"/>
</dbReference>
<organism evidence="7 8">
    <name type="scientific">Tumebacillus avium</name>
    <dbReference type="NCBI Taxonomy" id="1903704"/>
    <lineage>
        <taxon>Bacteria</taxon>
        <taxon>Bacillati</taxon>
        <taxon>Bacillota</taxon>
        <taxon>Bacilli</taxon>
        <taxon>Bacillales</taxon>
        <taxon>Alicyclobacillaceae</taxon>
        <taxon>Tumebacillus</taxon>
    </lineage>
</organism>
<dbReference type="OrthoDB" id="66275at2"/>
<evidence type="ECO:0000256" key="2">
    <source>
        <dbReference type="ARBA" id="ARBA00011901"/>
    </source>
</evidence>
<dbReference type="PANTHER" id="PTHR30417">
    <property type="entry name" value="N-ACETYLMURAMOYL-L-ALANINE AMIDASE AMID"/>
    <property type="match status" value="1"/>
</dbReference>
<feature type="domain" description="N-acetylmuramoyl-L-alanine amidase" evidence="6">
    <location>
        <begin position="265"/>
        <end position="403"/>
    </location>
</feature>
<dbReference type="Proteomes" id="UP000195437">
    <property type="component" value="Chromosome"/>
</dbReference>
<dbReference type="SMART" id="SM00644">
    <property type="entry name" value="Ami_2"/>
    <property type="match status" value="1"/>
</dbReference>
<dbReference type="GO" id="GO:0009254">
    <property type="term" value="P:peptidoglycan turnover"/>
    <property type="evidence" value="ECO:0007669"/>
    <property type="project" value="TreeGrafter"/>
</dbReference>
<dbReference type="SUPFAM" id="SSF53955">
    <property type="entry name" value="Lysozyme-like"/>
    <property type="match status" value="1"/>
</dbReference>
<name>A0A1Y0IJ11_9BACL</name>
<dbReference type="AlphaFoldDB" id="A0A1Y0IJ11"/>
<protein>
    <recommendedName>
        <fullName evidence="2">N-acetylmuramoyl-L-alanine amidase</fullName>
        <ecNumber evidence="2">3.5.1.28</ecNumber>
    </recommendedName>
</protein>
<comment type="catalytic activity">
    <reaction evidence="1">
        <text>Hydrolyzes the link between N-acetylmuramoyl residues and L-amino acid residues in certain cell-wall glycopeptides.</text>
        <dbReference type="EC" id="3.5.1.28"/>
    </reaction>
</comment>
<dbReference type="GO" id="GO:0008745">
    <property type="term" value="F:N-acetylmuramoyl-L-alanine amidase activity"/>
    <property type="evidence" value="ECO:0007669"/>
    <property type="project" value="UniProtKB-EC"/>
</dbReference>
<dbReference type="InterPro" id="IPR023346">
    <property type="entry name" value="Lysozyme-like_dom_sf"/>
</dbReference>
<evidence type="ECO:0000256" key="3">
    <source>
        <dbReference type="ARBA" id="ARBA00022801"/>
    </source>
</evidence>
<feature type="signal peptide" evidence="5">
    <location>
        <begin position="1"/>
        <end position="23"/>
    </location>
</feature>
<dbReference type="InterPro" id="IPR002502">
    <property type="entry name" value="Amidase_domain"/>
</dbReference>
<keyword evidence="8" id="KW-1185">Reference proteome</keyword>
<keyword evidence="3" id="KW-0378">Hydrolase</keyword>
<gene>
    <name evidence="7" type="ORF">CBW65_02505</name>
</gene>
<sequence length="637" mass="69541">MSSIRRKRVWLPLLSVVVAGALAVPTPTLTSAQYVTDPHLLQTAFAEAAAEFGVPQSVLMSVAYNQSRWDNHGDHPSVAGGYGIMHLTDLEGEAASDLIGHSKGDVEEIDRTPADDLTLHTLDTAAELLGVDEDALKSDPEQNIRGGAALLAEYAYETLGYLPENPADWYGAVAKYSGSEYADIAFDFADEVYATVQRGESRQTADGQQVALAAANVTPNKSTSDSLHLRNAEQTGADCPNGLACRFLPAAYTQYSASATDYGNYDLANRPDDGLDIKYIIIHDVEGSYNSAIKTFQSKSYVSAHYVIRSSDGQITEMLRPENVGWHAGNWYFNTHSIGIEHEGVAVEGATWYTEQMLRSSAKLVKYLAERYDIPLDRQHIIGHDDIPGLTPTNQRGMHWDPGAYFDWKHYFDLLGAPFNPSGADQDSNIVTIAPNYHTNTPVLSYTGGRLLEPQSASFVYLRQAPREDAPLISDKALQPNGTPGTTAINDWGNKASTGQSFVQADQQGDWTAIYVGGQKAWFHNPNGQNTVPGSGTVITPKAGKTSIPVYGAAFPEAAAYAKAGVPARLNTPLQYTIPSGQLYVAGEPVQSSYYYAKLYNQPDTYRVVKGEDVYYQIYFNHRHAFVKASDVDVVHE</sequence>
<dbReference type="CDD" id="cd06583">
    <property type="entry name" value="PGRP"/>
    <property type="match status" value="1"/>
</dbReference>
<proteinExistence type="predicted"/>
<dbReference type="EMBL" id="CP021434">
    <property type="protein sequence ID" value="ARU60059.1"/>
    <property type="molecule type" value="Genomic_DNA"/>
</dbReference>
<dbReference type="FunFam" id="3.40.80.10:FF:000006">
    <property type="entry name" value="N-acetylmuramoyl-L-alanine amidase"/>
    <property type="match status" value="1"/>
</dbReference>
<feature type="chain" id="PRO_5039340004" description="N-acetylmuramoyl-L-alanine amidase" evidence="5">
    <location>
        <begin position="24"/>
        <end position="637"/>
    </location>
</feature>
<evidence type="ECO:0000313" key="7">
    <source>
        <dbReference type="EMBL" id="ARU60059.1"/>
    </source>
</evidence>
<dbReference type="InterPro" id="IPR051206">
    <property type="entry name" value="NAMLAA_amidase_2"/>
</dbReference>
<dbReference type="Pfam" id="PF01510">
    <property type="entry name" value="Amidase_2"/>
    <property type="match status" value="1"/>
</dbReference>
<dbReference type="SUPFAM" id="SSF55846">
    <property type="entry name" value="N-acetylmuramoyl-L-alanine amidase-like"/>
    <property type="match status" value="1"/>
</dbReference>
<evidence type="ECO:0000313" key="8">
    <source>
        <dbReference type="Proteomes" id="UP000195437"/>
    </source>
</evidence>
<dbReference type="InterPro" id="IPR036505">
    <property type="entry name" value="Amidase/PGRP_sf"/>
</dbReference>
<accession>A0A1Y0IJ11</accession>
<keyword evidence="5" id="KW-0732">Signal</keyword>
<dbReference type="Gene3D" id="1.10.530.10">
    <property type="match status" value="1"/>
</dbReference>
<keyword evidence="4" id="KW-0961">Cell wall biogenesis/degradation</keyword>
<evidence type="ECO:0000259" key="6">
    <source>
        <dbReference type="SMART" id="SM00644"/>
    </source>
</evidence>
<dbReference type="KEGG" id="tum:CBW65_02505"/>
<reference evidence="8" key="1">
    <citation type="submission" date="2017-05" db="EMBL/GenBank/DDBJ databases">
        <authorList>
            <person name="Sung H."/>
        </authorList>
    </citation>
    <scope>NUCLEOTIDE SEQUENCE [LARGE SCALE GENOMIC DNA]</scope>
    <source>
        <strain evidence="8">AR23208</strain>
    </source>
</reference>
<dbReference type="EC" id="3.5.1.28" evidence="2"/>